<proteinExistence type="predicted"/>
<dbReference type="Proteomes" id="UP001196413">
    <property type="component" value="Unassembled WGS sequence"/>
</dbReference>
<evidence type="ECO:0000313" key="2">
    <source>
        <dbReference type="Proteomes" id="UP001196413"/>
    </source>
</evidence>
<name>A0AAD5MTJ7_PARTN</name>
<organism evidence="1 2">
    <name type="scientific">Parelaphostrongylus tenuis</name>
    <name type="common">Meningeal worm</name>
    <dbReference type="NCBI Taxonomy" id="148309"/>
    <lineage>
        <taxon>Eukaryota</taxon>
        <taxon>Metazoa</taxon>
        <taxon>Ecdysozoa</taxon>
        <taxon>Nematoda</taxon>
        <taxon>Chromadorea</taxon>
        <taxon>Rhabditida</taxon>
        <taxon>Rhabditina</taxon>
        <taxon>Rhabditomorpha</taxon>
        <taxon>Strongyloidea</taxon>
        <taxon>Metastrongylidae</taxon>
        <taxon>Parelaphostrongylus</taxon>
    </lineage>
</organism>
<keyword evidence="2" id="KW-1185">Reference proteome</keyword>
<dbReference type="EMBL" id="JAHQIW010000828">
    <property type="protein sequence ID" value="KAJ1350279.1"/>
    <property type="molecule type" value="Genomic_DNA"/>
</dbReference>
<gene>
    <name evidence="1" type="ORF">KIN20_006037</name>
</gene>
<comment type="caution">
    <text evidence="1">The sequence shown here is derived from an EMBL/GenBank/DDBJ whole genome shotgun (WGS) entry which is preliminary data.</text>
</comment>
<accession>A0AAD5MTJ7</accession>
<sequence>MRRQWMPYGGIELLFHYLQLRRRQYRQLVIFHRRKGPHHLHRLSSRTSHRRKLKRTGSCSFSRRLCHQQLAAKSDSVSPRREVLDILDDLNSVLNKQCTSTRKVMTCWRSTNIARFPANRLNLRNFDSQPNFAP</sequence>
<reference evidence="1" key="1">
    <citation type="submission" date="2021-06" db="EMBL/GenBank/DDBJ databases">
        <title>Parelaphostrongylus tenuis whole genome reference sequence.</title>
        <authorList>
            <person name="Garwood T.J."/>
            <person name="Larsen P.A."/>
            <person name="Fountain-Jones N.M."/>
            <person name="Garbe J.R."/>
            <person name="Macchietto M.G."/>
            <person name="Kania S.A."/>
            <person name="Gerhold R.W."/>
            <person name="Richards J.E."/>
            <person name="Wolf T.M."/>
        </authorList>
    </citation>
    <scope>NUCLEOTIDE SEQUENCE</scope>
    <source>
        <strain evidence="1">MNPRO001-30</strain>
        <tissue evidence="1">Meninges</tissue>
    </source>
</reference>
<evidence type="ECO:0000313" key="1">
    <source>
        <dbReference type="EMBL" id="KAJ1350279.1"/>
    </source>
</evidence>
<dbReference type="AlphaFoldDB" id="A0AAD5MTJ7"/>
<protein>
    <submittedName>
        <fullName evidence="1">Uncharacterized protein</fullName>
    </submittedName>
</protein>